<evidence type="ECO:0000256" key="1">
    <source>
        <dbReference type="SAM" id="MobiDB-lite"/>
    </source>
</evidence>
<sequence>MCQKKEGNKKEKLKPKPVSGPVLDSNNVGKCFSQSEKKAQLPGCLSAVAAGLMFLRSDGRKVGRFDTTKLQEAQMEAETQTNTANPCSRFWSCRVEILDNVMTPHWQEFQGFASQWNAIYLQHFFRLALIDLFLEGFLPSCPSIF</sequence>
<accession>A0ABV0TLH7</accession>
<evidence type="ECO:0000313" key="3">
    <source>
        <dbReference type="Proteomes" id="UP001482620"/>
    </source>
</evidence>
<proteinExistence type="predicted"/>
<keyword evidence="3" id="KW-1185">Reference proteome</keyword>
<name>A0ABV0TLH7_9TELE</name>
<dbReference type="Proteomes" id="UP001482620">
    <property type="component" value="Unassembled WGS sequence"/>
</dbReference>
<protein>
    <submittedName>
        <fullName evidence="2">Uncharacterized protein</fullName>
    </submittedName>
</protein>
<organism evidence="2 3">
    <name type="scientific">Ilyodon furcidens</name>
    <name type="common">goldbreast splitfin</name>
    <dbReference type="NCBI Taxonomy" id="33524"/>
    <lineage>
        <taxon>Eukaryota</taxon>
        <taxon>Metazoa</taxon>
        <taxon>Chordata</taxon>
        <taxon>Craniata</taxon>
        <taxon>Vertebrata</taxon>
        <taxon>Euteleostomi</taxon>
        <taxon>Actinopterygii</taxon>
        <taxon>Neopterygii</taxon>
        <taxon>Teleostei</taxon>
        <taxon>Neoteleostei</taxon>
        <taxon>Acanthomorphata</taxon>
        <taxon>Ovalentaria</taxon>
        <taxon>Atherinomorphae</taxon>
        <taxon>Cyprinodontiformes</taxon>
        <taxon>Goodeidae</taxon>
        <taxon>Ilyodon</taxon>
    </lineage>
</organism>
<gene>
    <name evidence="2" type="ORF">ILYODFUR_010201</name>
</gene>
<dbReference type="EMBL" id="JAHRIQ010035488">
    <property type="protein sequence ID" value="MEQ2232342.1"/>
    <property type="molecule type" value="Genomic_DNA"/>
</dbReference>
<evidence type="ECO:0000313" key="2">
    <source>
        <dbReference type="EMBL" id="MEQ2232342.1"/>
    </source>
</evidence>
<feature type="region of interest" description="Disordered" evidence="1">
    <location>
        <begin position="1"/>
        <end position="22"/>
    </location>
</feature>
<feature type="compositionally biased region" description="Basic and acidic residues" evidence="1">
    <location>
        <begin position="1"/>
        <end position="10"/>
    </location>
</feature>
<reference evidence="2 3" key="1">
    <citation type="submission" date="2021-06" db="EMBL/GenBank/DDBJ databases">
        <authorList>
            <person name="Palmer J.M."/>
        </authorList>
    </citation>
    <scope>NUCLEOTIDE SEQUENCE [LARGE SCALE GENOMIC DNA]</scope>
    <source>
        <strain evidence="3">if_2019</strain>
        <tissue evidence="2">Muscle</tissue>
    </source>
</reference>
<comment type="caution">
    <text evidence="2">The sequence shown here is derived from an EMBL/GenBank/DDBJ whole genome shotgun (WGS) entry which is preliminary data.</text>
</comment>